<evidence type="ECO:0000259" key="5">
    <source>
        <dbReference type="PROSITE" id="PS51462"/>
    </source>
</evidence>
<keyword evidence="7" id="KW-1185">Reference proteome</keyword>
<gene>
    <name evidence="6" type="ORF">F3W81_10170</name>
</gene>
<dbReference type="Pfam" id="PF00293">
    <property type="entry name" value="NUDIX"/>
    <property type="match status" value="1"/>
</dbReference>
<dbReference type="AlphaFoldDB" id="A0A7L9WMI0"/>
<dbReference type="Proteomes" id="UP000594118">
    <property type="component" value="Chromosome"/>
</dbReference>
<dbReference type="GO" id="GO:0016462">
    <property type="term" value="F:pyrophosphatase activity"/>
    <property type="evidence" value="ECO:0007669"/>
    <property type="project" value="InterPro"/>
</dbReference>
<keyword evidence="3" id="KW-0378">Hydrolase</keyword>
<reference evidence="6 7" key="1">
    <citation type="submission" date="2019-10" db="EMBL/GenBank/DDBJ databases">
        <title>Pseudopuniceibacterium sp. HQ09 islated from Antarctica.</title>
        <authorList>
            <person name="Liao L."/>
            <person name="Su S."/>
            <person name="Chen B."/>
            <person name="Yu Y."/>
        </authorList>
    </citation>
    <scope>NUCLEOTIDE SEQUENCE [LARGE SCALE GENOMIC DNA]</scope>
    <source>
        <strain evidence="6 7">HQ09</strain>
    </source>
</reference>
<evidence type="ECO:0000256" key="3">
    <source>
        <dbReference type="ARBA" id="ARBA00022801"/>
    </source>
</evidence>
<dbReference type="InterPro" id="IPR047198">
    <property type="entry name" value="DDP-like_NUDIX"/>
</dbReference>
<evidence type="ECO:0000256" key="1">
    <source>
        <dbReference type="ARBA" id="ARBA00001946"/>
    </source>
</evidence>
<dbReference type="CDD" id="cd04666">
    <property type="entry name" value="NUDIX_DIPP2_like_Nudt4"/>
    <property type="match status" value="1"/>
</dbReference>
<dbReference type="SUPFAM" id="SSF55811">
    <property type="entry name" value="Nudix"/>
    <property type="match status" value="1"/>
</dbReference>
<dbReference type="PROSITE" id="PS51462">
    <property type="entry name" value="NUDIX"/>
    <property type="match status" value="1"/>
</dbReference>
<dbReference type="GO" id="GO:0005737">
    <property type="term" value="C:cytoplasm"/>
    <property type="evidence" value="ECO:0007669"/>
    <property type="project" value="TreeGrafter"/>
</dbReference>
<name>A0A7L9WMI0_9RHOB</name>
<dbReference type="PANTHER" id="PTHR12629">
    <property type="entry name" value="DIPHOSPHOINOSITOL POLYPHOSPHATE PHOSPHOHYDROLASE"/>
    <property type="match status" value="1"/>
</dbReference>
<protein>
    <submittedName>
        <fullName evidence="6">NUDIX domain-containing protein</fullName>
    </submittedName>
</protein>
<evidence type="ECO:0000256" key="4">
    <source>
        <dbReference type="ARBA" id="ARBA00022842"/>
    </source>
</evidence>
<sequence>MIAQPQTGFQLSHEGHNVVQTQYAALCYRLIRDKPQVLLITSRGTGRWIIPKGWPMQGKPPGAAALQEAYEEAGVVGRVTELPLGMYSYAKTLSNARLVPCIGVVYAVRVDAMKGRFPEEGERRRKWFSRKKAARKVGETELARIIRDFDPSQVDL</sequence>
<dbReference type="Gene3D" id="3.90.79.10">
    <property type="entry name" value="Nucleoside Triphosphate Pyrophosphohydrolase"/>
    <property type="match status" value="1"/>
</dbReference>
<dbReference type="InterPro" id="IPR015797">
    <property type="entry name" value="NUDIX_hydrolase-like_dom_sf"/>
</dbReference>
<comment type="cofactor">
    <cofactor evidence="1">
        <name>Mg(2+)</name>
        <dbReference type="ChEBI" id="CHEBI:18420"/>
    </cofactor>
</comment>
<dbReference type="GO" id="GO:0046872">
    <property type="term" value="F:metal ion binding"/>
    <property type="evidence" value="ECO:0007669"/>
    <property type="project" value="UniProtKB-KW"/>
</dbReference>
<evidence type="ECO:0000256" key="2">
    <source>
        <dbReference type="ARBA" id="ARBA00022723"/>
    </source>
</evidence>
<evidence type="ECO:0000313" key="7">
    <source>
        <dbReference type="Proteomes" id="UP000594118"/>
    </source>
</evidence>
<dbReference type="EMBL" id="CP045201">
    <property type="protein sequence ID" value="QOL81143.1"/>
    <property type="molecule type" value="Genomic_DNA"/>
</dbReference>
<evidence type="ECO:0000313" key="6">
    <source>
        <dbReference type="EMBL" id="QOL81143.1"/>
    </source>
</evidence>
<keyword evidence="2" id="KW-0479">Metal-binding</keyword>
<dbReference type="KEGG" id="pshq:F3W81_10170"/>
<accession>A0A7L9WMI0</accession>
<keyword evidence="4" id="KW-0460">Magnesium</keyword>
<organism evidence="6 7">
    <name type="scientific">Pseudooceanicola spongiae</name>
    <dbReference type="NCBI Taxonomy" id="2613965"/>
    <lineage>
        <taxon>Bacteria</taxon>
        <taxon>Pseudomonadati</taxon>
        <taxon>Pseudomonadota</taxon>
        <taxon>Alphaproteobacteria</taxon>
        <taxon>Rhodobacterales</taxon>
        <taxon>Paracoccaceae</taxon>
        <taxon>Pseudooceanicola</taxon>
    </lineage>
</organism>
<feature type="domain" description="Nudix hydrolase" evidence="5">
    <location>
        <begin position="20"/>
        <end position="150"/>
    </location>
</feature>
<dbReference type="InterPro" id="IPR000086">
    <property type="entry name" value="NUDIX_hydrolase_dom"/>
</dbReference>
<proteinExistence type="predicted"/>
<dbReference type="PANTHER" id="PTHR12629:SF0">
    <property type="entry name" value="DIPHOSPHOINOSITOL-POLYPHOSPHATE DIPHOSPHATASE"/>
    <property type="match status" value="1"/>
</dbReference>